<dbReference type="PROSITE" id="PS51167">
    <property type="entry name" value="CHORISMATE_MUT_1"/>
    <property type="match status" value="1"/>
</dbReference>
<evidence type="ECO:0000313" key="4">
    <source>
        <dbReference type="EMBL" id="PZW36043.1"/>
    </source>
</evidence>
<dbReference type="InterPro" id="IPR035959">
    <property type="entry name" value="RutC-like_sf"/>
</dbReference>
<sequence length="119" mass="13319">MYCRGIRGAITVEHNDREAILSATTELLQAIKEQNKLQPDDIASIIFTLTEDLDAVYPALAAREMGWTQVPLMCAREIPVPGSLPKCVRVLVHINTELSNSELRHVYLRDAVVLRPDLP</sequence>
<dbReference type="PIRSF" id="PIRSF005965">
    <property type="entry name" value="Chor_mut_AroH"/>
    <property type="match status" value="1"/>
</dbReference>
<dbReference type="Gene3D" id="3.30.1330.40">
    <property type="entry name" value="RutC-like"/>
    <property type="match status" value="1"/>
</dbReference>
<evidence type="ECO:0000256" key="3">
    <source>
        <dbReference type="PROSITE-ProRule" id="PRU00514"/>
    </source>
</evidence>
<comment type="catalytic activity">
    <reaction evidence="3">
        <text>chorismate = prephenate</text>
        <dbReference type="Rhea" id="RHEA:13897"/>
        <dbReference type="ChEBI" id="CHEBI:29748"/>
        <dbReference type="ChEBI" id="CHEBI:29934"/>
        <dbReference type="EC" id="5.4.99.5"/>
    </reaction>
</comment>
<dbReference type="AlphaFoldDB" id="A0A326UTM8"/>
<dbReference type="RefSeq" id="WP_111317852.1">
    <property type="nucleotide sequence ID" value="NZ_BIFX01000001.1"/>
</dbReference>
<feature type="binding site" evidence="2">
    <location>
        <position position="7"/>
    </location>
    <ligand>
        <name>prephenate</name>
        <dbReference type="ChEBI" id="CHEBI:29934"/>
    </ligand>
</feature>
<dbReference type="OrthoDB" id="9802232at2"/>
<protein>
    <recommendedName>
        <fullName evidence="1 3">chorismate mutase</fullName>
        <ecNumber evidence="1 3">5.4.99.5</ecNumber>
    </recommendedName>
</protein>
<dbReference type="InterPro" id="IPR008243">
    <property type="entry name" value="Chorismate_mutase_AroH"/>
</dbReference>
<comment type="caution">
    <text evidence="4">The sequence shown here is derived from an EMBL/GenBank/DDBJ whole genome shotgun (WGS) entry which is preliminary data.</text>
</comment>
<dbReference type="SUPFAM" id="SSF55298">
    <property type="entry name" value="YjgF-like"/>
    <property type="match status" value="1"/>
</dbReference>
<dbReference type="Pfam" id="PF07736">
    <property type="entry name" value="CM_1"/>
    <property type="match status" value="1"/>
</dbReference>
<dbReference type="GO" id="GO:0009073">
    <property type="term" value="P:aromatic amino acid family biosynthetic process"/>
    <property type="evidence" value="ECO:0007669"/>
    <property type="project" value="UniProtKB-UniRule"/>
</dbReference>
<name>A0A326UTM8_THEHA</name>
<organism evidence="4 5">
    <name type="scientific">Thermosporothrix hazakensis</name>
    <dbReference type="NCBI Taxonomy" id="644383"/>
    <lineage>
        <taxon>Bacteria</taxon>
        <taxon>Bacillati</taxon>
        <taxon>Chloroflexota</taxon>
        <taxon>Ktedonobacteria</taxon>
        <taxon>Ktedonobacterales</taxon>
        <taxon>Thermosporotrichaceae</taxon>
        <taxon>Thermosporothrix</taxon>
    </lineage>
</organism>
<evidence type="ECO:0000256" key="2">
    <source>
        <dbReference type="PIRSR" id="PIRSR005965-1"/>
    </source>
</evidence>
<evidence type="ECO:0000313" key="5">
    <source>
        <dbReference type="Proteomes" id="UP000248806"/>
    </source>
</evidence>
<dbReference type="EMBL" id="QKUF01000001">
    <property type="protein sequence ID" value="PZW36043.1"/>
    <property type="molecule type" value="Genomic_DNA"/>
</dbReference>
<keyword evidence="2 3" id="KW-0028">Amino-acid biosynthesis</keyword>
<keyword evidence="2 3" id="KW-0057">Aromatic amino acid biosynthesis</keyword>
<dbReference type="PANTHER" id="PTHR21164:SF0">
    <property type="entry name" value="CHORISMATE MUTASE AROH"/>
    <property type="match status" value="1"/>
</dbReference>
<dbReference type="GO" id="GO:0008652">
    <property type="term" value="P:amino acid biosynthetic process"/>
    <property type="evidence" value="ECO:0007669"/>
    <property type="project" value="UniProtKB-UniRule"/>
</dbReference>
<keyword evidence="5" id="KW-1185">Reference proteome</keyword>
<feature type="binding site" evidence="2">
    <location>
        <position position="107"/>
    </location>
    <ligand>
        <name>prephenate</name>
        <dbReference type="ChEBI" id="CHEBI:29934"/>
    </ligand>
</feature>
<accession>A0A326UTM8</accession>
<dbReference type="GO" id="GO:0046417">
    <property type="term" value="P:chorismate metabolic process"/>
    <property type="evidence" value="ECO:0007669"/>
    <property type="project" value="TreeGrafter"/>
</dbReference>
<dbReference type="Proteomes" id="UP000248806">
    <property type="component" value="Unassembled WGS sequence"/>
</dbReference>
<dbReference type="CDD" id="cd02185">
    <property type="entry name" value="AroH"/>
    <property type="match status" value="1"/>
</dbReference>
<dbReference type="PANTHER" id="PTHR21164">
    <property type="entry name" value="CHORISMATE MUTASE"/>
    <property type="match status" value="1"/>
</dbReference>
<gene>
    <name evidence="4" type="ORF">EI42_00213</name>
</gene>
<evidence type="ECO:0000256" key="1">
    <source>
        <dbReference type="NCBIfam" id="TIGR01796"/>
    </source>
</evidence>
<reference evidence="4 5" key="1">
    <citation type="submission" date="2018-06" db="EMBL/GenBank/DDBJ databases">
        <title>Genomic Encyclopedia of Archaeal and Bacterial Type Strains, Phase II (KMG-II): from individual species to whole genera.</title>
        <authorList>
            <person name="Goeker M."/>
        </authorList>
    </citation>
    <scope>NUCLEOTIDE SEQUENCE [LARGE SCALE GENOMIC DNA]</scope>
    <source>
        <strain evidence="4 5">ATCC BAA-1881</strain>
    </source>
</reference>
<dbReference type="GO" id="GO:0004106">
    <property type="term" value="F:chorismate mutase activity"/>
    <property type="evidence" value="ECO:0007669"/>
    <property type="project" value="UniProtKB-UniRule"/>
</dbReference>
<dbReference type="NCBIfam" id="TIGR01796">
    <property type="entry name" value="CM_mono_aroH"/>
    <property type="match status" value="1"/>
</dbReference>
<dbReference type="EC" id="5.4.99.5" evidence="1 3"/>
<feature type="binding site" evidence="2">
    <location>
        <position position="89"/>
    </location>
    <ligand>
        <name>prephenate</name>
        <dbReference type="ChEBI" id="CHEBI:29934"/>
    </ligand>
</feature>
<proteinExistence type="predicted"/>
<keyword evidence="3" id="KW-0413">Isomerase</keyword>